<sequence length="216" mass="23428">MRGGGDHLQAKCRGFIDDTGQHILAEIGILIGHAERFQAFDFVEILHGGSHLIVVRCELTEFQPVIGLIHGSGGCQGEHVRHVLFELRRHVGIVHRRAAVVDRGENIVVVQQLVHGLNRTRHLVLVVLHDIFNFSSINAALGVGFVERHPNRVAVVDALNGGDTGQVGDGADHDFSVGDAAHRVGGVNRWSGNQKTAGKNGQPAPDRLELHRVVLP</sequence>
<reference evidence="1" key="1">
    <citation type="submission" date="2016-10" db="EMBL/GenBank/DDBJ databases">
        <title>Sequence of Gallionella enrichment culture.</title>
        <authorList>
            <person name="Poehlein A."/>
            <person name="Muehling M."/>
            <person name="Daniel R."/>
        </authorList>
    </citation>
    <scope>NUCLEOTIDE SEQUENCE</scope>
</reference>
<organism evidence="1">
    <name type="scientific">mine drainage metagenome</name>
    <dbReference type="NCBI Taxonomy" id="410659"/>
    <lineage>
        <taxon>unclassified sequences</taxon>
        <taxon>metagenomes</taxon>
        <taxon>ecological metagenomes</taxon>
    </lineage>
</organism>
<dbReference type="EMBL" id="MLJW01009075">
    <property type="protein sequence ID" value="OIQ63358.1"/>
    <property type="molecule type" value="Genomic_DNA"/>
</dbReference>
<dbReference type="AlphaFoldDB" id="A0A1J5NX70"/>
<evidence type="ECO:0000313" key="1">
    <source>
        <dbReference type="EMBL" id="OIQ63358.1"/>
    </source>
</evidence>
<protein>
    <submittedName>
        <fullName evidence="1">Uncharacterized protein</fullName>
    </submittedName>
</protein>
<comment type="caution">
    <text evidence="1">The sequence shown here is derived from an EMBL/GenBank/DDBJ whole genome shotgun (WGS) entry which is preliminary data.</text>
</comment>
<name>A0A1J5NX70_9ZZZZ</name>
<accession>A0A1J5NX70</accession>
<proteinExistence type="predicted"/>
<gene>
    <name evidence="1" type="ORF">GALL_551010</name>
</gene>